<keyword evidence="4" id="KW-0804">Transcription</keyword>
<comment type="caution">
    <text evidence="7">The sequence shown here is derived from an EMBL/GenBank/DDBJ whole genome shotgun (WGS) entry which is preliminary data.</text>
</comment>
<dbReference type="InterPro" id="IPR036388">
    <property type="entry name" value="WH-like_DNA-bd_sf"/>
</dbReference>
<dbReference type="Pfam" id="PF08281">
    <property type="entry name" value="Sigma70_r4_2"/>
    <property type="match status" value="1"/>
</dbReference>
<evidence type="ECO:0000313" key="8">
    <source>
        <dbReference type="Proteomes" id="UP000661715"/>
    </source>
</evidence>
<gene>
    <name evidence="7" type="ORF">B6A10_12980</name>
</gene>
<dbReference type="InterPro" id="IPR007627">
    <property type="entry name" value="RNA_pol_sigma70_r2"/>
</dbReference>
<dbReference type="PANTHER" id="PTHR43133">
    <property type="entry name" value="RNA POLYMERASE ECF-TYPE SIGMA FACTO"/>
    <property type="match status" value="1"/>
</dbReference>
<feature type="domain" description="RNA polymerase sigma-70 region 2" evidence="5">
    <location>
        <begin position="50"/>
        <end position="108"/>
    </location>
</feature>
<name>A0ABR7UT61_9FLAO</name>
<dbReference type="PANTHER" id="PTHR43133:SF46">
    <property type="entry name" value="RNA POLYMERASE SIGMA-70 FACTOR ECF SUBFAMILY"/>
    <property type="match status" value="1"/>
</dbReference>
<dbReference type="InterPro" id="IPR013249">
    <property type="entry name" value="RNA_pol_sigma70_r4_t2"/>
</dbReference>
<dbReference type="NCBIfam" id="TIGR02985">
    <property type="entry name" value="Sig70_bacteroi1"/>
    <property type="match status" value="1"/>
</dbReference>
<dbReference type="SUPFAM" id="SSF88946">
    <property type="entry name" value="Sigma2 domain of RNA polymerase sigma factors"/>
    <property type="match status" value="1"/>
</dbReference>
<keyword evidence="2" id="KW-0805">Transcription regulation</keyword>
<accession>A0ABR7UT61</accession>
<evidence type="ECO:0000256" key="1">
    <source>
        <dbReference type="ARBA" id="ARBA00010641"/>
    </source>
</evidence>
<dbReference type="Pfam" id="PF04542">
    <property type="entry name" value="Sigma70_r2"/>
    <property type="match status" value="1"/>
</dbReference>
<dbReference type="InterPro" id="IPR014284">
    <property type="entry name" value="RNA_pol_sigma-70_dom"/>
</dbReference>
<dbReference type="CDD" id="cd06171">
    <property type="entry name" value="Sigma70_r4"/>
    <property type="match status" value="1"/>
</dbReference>
<sequence length="208" mass="24664">MIETNEPHNTKCILMTSEKEYIDWELVERLKNSEEEALTKIYNKYWEVMYLAAYNLVKDQSVCEDIVQEVFISLWQRREKLQIKASLKSYLYTSTVYKVYDHFNKNKKMATDELFDDFENKIETSNPETRLMHQELIGHLDAVIETLPDKCKEVYKLSRENMLTNKEIAEQLNISQRTVEGHISKALKILKESLGVAVSIEFIYFFLR</sequence>
<evidence type="ECO:0000256" key="3">
    <source>
        <dbReference type="ARBA" id="ARBA00023082"/>
    </source>
</evidence>
<keyword evidence="8" id="KW-1185">Reference proteome</keyword>
<dbReference type="InterPro" id="IPR039425">
    <property type="entry name" value="RNA_pol_sigma-70-like"/>
</dbReference>
<proteinExistence type="inferred from homology"/>
<feature type="domain" description="RNA polymerase sigma factor 70 region 4 type 2" evidence="6">
    <location>
        <begin position="140"/>
        <end position="189"/>
    </location>
</feature>
<dbReference type="InterPro" id="IPR013325">
    <property type="entry name" value="RNA_pol_sigma_r2"/>
</dbReference>
<dbReference type="InterPro" id="IPR013324">
    <property type="entry name" value="RNA_pol_sigma_r3/r4-like"/>
</dbReference>
<dbReference type="Gene3D" id="1.10.10.10">
    <property type="entry name" value="Winged helix-like DNA-binding domain superfamily/Winged helix DNA-binding domain"/>
    <property type="match status" value="1"/>
</dbReference>
<dbReference type="SUPFAM" id="SSF88659">
    <property type="entry name" value="Sigma3 and sigma4 domains of RNA polymerase sigma factors"/>
    <property type="match status" value="1"/>
</dbReference>
<dbReference type="EMBL" id="NASZ01000022">
    <property type="protein sequence ID" value="MBD0726089.1"/>
    <property type="molecule type" value="Genomic_DNA"/>
</dbReference>
<organism evidence="7 8">
    <name type="scientific">Flavobacterium pokkalii</name>
    <dbReference type="NCBI Taxonomy" id="1940408"/>
    <lineage>
        <taxon>Bacteria</taxon>
        <taxon>Pseudomonadati</taxon>
        <taxon>Bacteroidota</taxon>
        <taxon>Flavobacteriia</taxon>
        <taxon>Flavobacteriales</taxon>
        <taxon>Flavobacteriaceae</taxon>
        <taxon>Flavobacterium</taxon>
    </lineage>
</organism>
<evidence type="ECO:0000259" key="5">
    <source>
        <dbReference type="Pfam" id="PF04542"/>
    </source>
</evidence>
<dbReference type="NCBIfam" id="TIGR02937">
    <property type="entry name" value="sigma70-ECF"/>
    <property type="match status" value="1"/>
</dbReference>
<dbReference type="InterPro" id="IPR014327">
    <property type="entry name" value="RNA_pol_sigma70_bacteroid"/>
</dbReference>
<evidence type="ECO:0008006" key="9">
    <source>
        <dbReference type="Google" id="ProtNLM"/>
    </source>
</evidence>
<dbReference type="Gene3D" id="1.10.1740.10">
    <property type="match status" value="1"/>
</dbReference>
<dbReference type="Proteomes" id="UP000661715">
    <property type="component" value="Unassembled WGS sequence"/>
</dbReference>
<evidence type="ECO:0000256" key="4">
    <source>
        <dbReference type="ARBA" id="ARBA00023163"/>
    </source>
</evidence>
<protein>
    <recommendedName>
        <fullName evidence="9">RNA polymerase sigma-70 factor, ECF subfamily</fullName>
    </recommendedName>
</protein>
<comment type="similarity">
    <text evidence="1">Belongs to the sigma-70 factor family. ECF subfamily.</text>
</comment>
<evidence type="ECO:0000259" key="6">
    <source>
        <dbReference type="Pfam" id="PF08281"/>
    </source>
</evidence>
<evidence type="ECO:0000256" key="2">
    <source>
        <dbReference type="ARBA" id="ARBA00023015"/>
    </source>
</evidence>
<reference evidence="7 8" key="1">
    <citation type="journal article" date="2020" name="Microbiol. Res.">
        <title>Flavobacterium pokkalii sp. nov., a novel plant growth promoting native rhizobacteria isolated from pokkali rice grown in coastal saline affected agricultural regions of southern India, Kerala.</title>
        <authorList>
            <person name="Menon R.R."/>
            <person name="Kumari S."/>
            <person name="Viver T."/>
            <person name="Rameshkumar N."/>
        </authorList>
    </citation>
    <scope>NUCLEOTIDE SEQUENCE [LARGE SCALE GENOMIC DNA]</scope>
    <source>
        <strain evidence="7 8">L1I52</strain>
    </source>
</reference>
<keyword evidence="3" id="KW-0731">Sigma factor</keyword>
<evidence type="ECO:0000313" key="7">
    <source>
        <dbReference type="EMBL" id="MBD0726089.1"/>
    </source>
</evidence>